<dbReference type="InterPro" id="IPR000887">
    <property type="entry name" value="Aldlse_KDPG_KHG"/>
</dbReference>
<keyword evidence="7" id="KW-1185">Reference proteome</keyword>
<comment type="subunit">
    <text evidence="3">Homotrimer.</text>
</comment>
<dbReference type="GO" id="GO:0016829">
    <property type="term" value="F:lyase activity"/>
    <property type="evidence" value="ECO:0007669"/>
    <property type="project" value="UniProtKB-KW"/>
</dbReference>
<sequence>MAREATIQKISTTGIVAVIRADNGEILADVTQALVDGGVTAIEVTFTVPKAHKVLEYVADRFGDKIQLGAGTVLDAETARIAILAGADFIVSPIVDLPTIEISHRYDKAMMAGALTPTEVVKAWQAGSDVVKIFPSDLTGPSYLKSLKGPLPQVRMMPTGGVNLETAESFLKAGACALGVGGSLVEKSAIESGNMDRIHDLAKQYVEIVQRFRAQ</sequence>
<dbReference type="PANTHER" id="PTHR30246:SF1">
    <property type="entry name" value="2-DEHYDRO-3-DEOXY-6-PHOSPHOGALACTONATE ALDOLASE-RELATED"/>
    <property type="match status" value="1"/>
</dbReference>
<reference evidence="6 7" key="1">
    <citation type="submission" date="2020-05" db="EMBL/GenBank/DDBJ databases">
        <title>Bremerella alba sp. nov., a novel planctomycete isolated from the surface of the macroalga Fucus spiralis.</title>
        <authorList>
            <person name="Godinho O."/>
            <person name="Botelho R."/>
            <person name="Albuquerque L."/>
            <person name="Wiegand S."/>
            <person name="Da Costa M.S."/>
            <person name="Lobo-Da-Cunha A."/>
            <person name="Jogler C."/>
            <person name="Lage O.M."/>
        </authorList>
    </citation>
    <scope>NUCLEOTIDE SEQUENCE [LARGE SCALE GENOMIC DNA]</scope>
    <source>
        <strain evidence="6 7">FF15</strain>
    </source>
</reference>
<keyword evidence="4" id="KW-0456">Lyase</keyword>
<comment type="pathway">
    <text evidence="1">Carbohydrate acid metabolism.</text>
</comment>
<dbReference type="CDD" id="cd00452">
    <property type="entry name" value="KDPG_aldolase"/>
    <property type="match status" value="1"/>
</dbReference>
<evidence type="ECO:0000256" key="5">
    <source>
        <dbReference type="ARBA" id="ARBA00023277"/>
    </source>
</evidence>
<dbReference type="InterPro" id="IPR013785">
    <property type="entry name" value="Aldolase_TIM"/>
</dbReference>
<keyword evidence="5" id="KW-0119">Carbohydrate metabolism</keyword>
<evidence type="ECO:0000256" key="1">
    <source>
        <dbReference type="ARBA" id="ARBA00004761"/>
    </source>
</evidence>
<gene>
    <name evidence="6" type="primary">kdgA</name>
    <name evidence="6" type="ORF">HOV93_41820</name>
</gene>
<comment type="similarity">
    <text evidence="2">Belongs to the KHG/KDPG aldolase family.</text>
</comment>
<organism evidence="6 7">
    <name type="scientific">Bremerella alba</name>
    <dbReference type="NCBI Taxonomy" id="980252"/>
    <lineage>
        <taxon>Bacteria</taxon>
        <taxon>Pseudomonadati</taxon>
        <taxon>Planctomycetota</taxon>
        <taxon>Planctomycetia</taxon>
        <taxon>Pirellulales</taxon>
        <taxon>Pirellulaceae</taxon>
        <taxon>Bremerella</taxon>
    </lineage>
</organism>
<comment type="caution">
    <text evidence="6">The sequence shown here is derived from an EMBL/GenBank/DDBJ whole genome shotgun (WGS) entry which is preliminary data.</text>
</comment>
<proteinExistence type="inferred from homology"/>
<dbReference type="AlphaFoldDB" id="A0A7V8V8Q2"/>
<evidence type="ECO:0000256" key="4">
    <source>
        <dbReference type="ARBA" id="ARBA00023239"/>
    </source>
</evidence>
<dbReference type="Pfam" id="PF01081">
    <property type="entry name" value="Aldolase"/>
    <property type="match status" value="1"/>
</dbReference>
<dbReference type="Gene3D" id="3.20.20.70">
    <property type="entry name" value="Aldolase class I"/>
    <property type="match status" value="1"/>
</dbReference>
<dbReference type="PANTHER" id="PTHR30246">
    <property type="entry name" value="2-KETO-3-DEOXY-6-PHOSPHOGLUCONATE ALDOLASE"/>
    <property type="match status" value="1"/>
</dbReference>
<evidence type="ECO:0000313" key="7">
    <source>
        <dbReference type="Proteomes" id="UP000551616"/>
    </source>
</evidence>
<dbReference type="NCBIfam" id="TIGR01182">
    <property type="entry name" value="eda"/>
    <property type="match status" value="1"/>
</dbReference>
<evidence type="ECO:0000256" key="2">
    <source>
        <dbReference type="ARBA" id="ARBA00006906"/>
    </source>
</evidence>
<dbReference type="Proteomes" id="UP000551616">
    <property type="component" value="Unassembled WGS sequence"/>
</dbReference>
<evidence type="ECO:0000256" key="3">
    <source>
        <dbReference type="ARBA" id="ARBA00011233"/>
    </source>
</evidence>
<dbReference type="RefSeq" id="WP_207398371.1">
    <property type="nucleotide sequence ID" value="NZ_JABRWO010000012.1"/>
</dbReference>
<dbReference type="SUPFAM" id="SSF51569">
    <property type="entry name" value="Aldolase"/>
    <property type="match status" value="1"/>
</dbReference>
<dbReference type="EMBL" id="JABRWO010000012">
    <property type="protein sequence ID" value="MBA2116988.1"/>
    <property type="molecule type" value="Genomic_DNA"/>
</dbReference>
<evidence type="ECO:0000313" key="6">
    <source>
        <dbReference type="EMBL" id="MBA2116988.1"/>
    </source>
</evidence>
<name>A0A7V8V8Q2_9BACT</name>
<protein>
    <submittedName>
        <fullName evidence="6">KHG/KDPG aldolase</fullName>
    </submittedName>
</protein>
<accession>A0A7V8V8Q2</accession>